<evidence type="ECO:0000313" key="2">
    <source>
        <dbReference type="Proteomes" id="UP000319209"/>
    </source>
</evidence>
<proteinExistence type="predicted"/>
<dbReference type="Proteomes" id="UP000319209">
    <property type="component" value="Chromosome"/>
</dbReference>
<dbReference type="AlphaFoldDB" id="A0A516GW12"/>
<evidence type="ECO:0000313" key="1">
    <source>
        <dbReference type="EMBL" id="QDO95665.1"/>
    </source>
</evidence>
<gene>
    <name evidence="1" type="ORF">FNB79_06265</name>
</gene>
<dbReference type="KEGG" id="fop:FNB79_06265"/>
<sequence>MSTVLISNYHSAPKSIQEEAKKALSFYPELDSVEIDIRFKKEIKKSTMQAQPQFWSLLKGKKGRRYVIFISKKIKITDSEFSTKLIPSHVIVGWLGHELGHICDYQNRSTFNLIRFGFKYLFSEKFIKEAERNADSFAIIHGMEDYIIATKNFILDNANIPDSYKNRIKRFYLSPEEIMLLIEERDQKLKTE</sequence>
<name>A0A516GW12_9FLAO</name>
<organism evidence="1 2">
    <name type="scientific">Formosa sediminum</name>
    <dbReference type="NCBI Taxonomy" id="2594004"/>
    <lineage>
        <taxon>Bacteria</taxon>
        <taxon>Pseudomonadati</taxon>
        <taxon>Bacteroidota</taxon>
        <taxon>Flavobacteriia</taxon>
        <taxon>Flavobacteriales</taxon>
        <taxon>Flavobacteriaceae</taxon>
        <taxon>Formosa</taxon>
    </lineage>
</organism>
<reference evidence="1 2" key="1">
    <citation type="submission" date="2019-07" db="EMBL/GenBank/DDBJ databases">
        <title>Genome sequencing for Formosa sp. PS13.</title>
        <authorList>
            <person name="Park S.-J."/>
        </authorList>
    </citation>
    <scope>NUCLEOTIDE SEQUENCE [LARGE SCALE GENOMIC DNA]</scope>
    <source>
        <strain evidence="1 2">PS13</strain>
    </source>
</reference>
<dbReference type="OrthoDB" id="1098088at2"/>
<dbReference type="EMBL" id="CP041637">
    <property type="protein sequence ID" value="QDO95665.1"/>
    <property type="molecule type" value="Genomic_DNA"/>
</dbReference>
<accession>A0A516GW12</accession>
<protein>
    <submittedName>
        <fullName evidence="1">Uncharacterized protein</fullName>
    </submittedName>
</protein>
<keyword evidence="2" id="KW-1185">Reference proteome</keyword>